<keyword evidence="2" id="KW-1185">Reference proteome</keyword>
<name>A0A0R3L5X5_9BRAD</name>
<gene>
    <name evidence="1" type="ORF">CP49_09815</name>
</gene>
<proteinExistence type="predicted"/>
<protein>
    <submittedName>
        <fullName evidence="1">Uncharacterized protein</fullName>
    </submittedName>
</protein>
<sequence length="101" mass="11202">MTYRYLADEGTGRPFFLKLLQDAEQVGQRSTEPIHRPCGDHIELLGIHRLHRPSGTFVPALGTADASVLVDFLNLPARPFRNRDQFAALIVGVCLDVLTGM</sequence>
<comment type="caution">
    <text evidence="1">The sequence shown here is derived from an EMBL/GenBank/DDBJ whole genome shotgun (WGS) entry which is preliminary data.</text>
</comment>
<dbReference type="Proteomes" id="UP000051913">
    <property type="component" value="Unassembled WGS sequence"/>
</dbReference>
<accession>A0A0R3L5X5</accession>
<dbReference type="AlphaFoldDB" id="A0A0R3L5X5"/>
<reference evidence="1 2" key="1">
    <citation type="submission" date="2014-03" db="EMBL/GenBank/DDBJ databases">
        <title>Bradyrhizobium valentinum sp. nov., isolated from effective nodules of Lupinus mariae-josephae, a lupine endemic of basic-lime soils in Eastern Spain.</title>
        <authorList>
            <person name="Duran D."/>
            <person name="Rey L."/>
            <person name="Navarro A."/>
            <person name="Busquets A."/>
            <person name="Imperial J."/>
            <person name="Ruiz-Argueso T."/>
        </authorList>
    </citation>
    <scope>NUCLEOTIDE SEQUENCE [LARGE SCALE GENOMIC DNA]</scope>
    <source>
        <strain evidence="1 2">LmjM3</strain>
    </source>
</reference>
<evidence type="ECO:0000313" key="2">
    <source>
        <dbReference type="Proteomes" id="UP000051913"/>
    </source>
</evidence>
<evidence type="ECO:0000313" key="1">
    <source>
        <dbReference type="EMBL" id="KRR03324.1"/>
    </source>
</evidence>
<organism evidence="1 2">
    <name type="scientific">Bradyrhizobium valentinum</name>
    <dbReference type="NCBI Taxonomy" id="1518501"/>
    <lineage>
        <taxon>Bacteria</taxon>
        <taxon>Pseudomonadati</taxon>
        <taxon>Pseudomonadota</taxon>
        <taxon>Alphaproteobacteria</taxon>
        <taxon>Hyphomicrobiales</taxon>
        <taxon>Nitrobacteraceae</taxon>
        <taxon>Bradyrhizobium</taxon>
    </lineage>
</organism>
<dbReference type="EMBL" id="LLXX01000141">
    <property type="protein sequence ID" value="KRR03324.1"/>
    <property type="molecule type" value="Genomic_DNA"/>
</dbReference>